<organism evidence="1 2">
    <name type="scientific">Platanthera guangdongensis</name>
    <dbReference type="NCBI Taxonomy" id="2320717"/>
    <lineage>
        <taxon>Eukaryota</taxon>
        <taxon>Viridiplantae</taxon>
        <taxon>Streptophyta</taxon>
        <taxon>Embryophyta</taxon>
        <taxon>Tracheophyta</taxon>
        <taxon>Spermatophyta</taxon>
        <taxon>Magnoliopsida</taxon>
        <taxon>Liliopsida</taxon>
        <taxon>Asparagales</taxon>
        <taxon>Orchidaceae</taxon>
        <taxon>Orchidoideae</taxon>
        <taxon>Orchideae</taxon>
        <taxon>Orchidinae</taxon>
        <taxon>Platanthera</taxon>
    </lineage>
</organism>
<dbReference type="EMBL" id="JBBWWR010000011">
    <property type="protein sequence ID" value="KAK8959707.1"/>
    <property type="molecule type" value="Genomic_DNA"/>
</dbReference>
<sequence>MIVPYLEKLQSKKAPSRRPQSKAGQYLWYIHCTLNKTPPHVDQNFAVSHRFFRAAAKINFMSL</sequence>
<dbReference type="Proteomes" id="UP001412067">
    <property type="component" value="Unassembled WGS sequence"/>
</dbReference>
<evidence type="ECO:0000313" key="2">
    <source>
        <dbReference type="Proteomes" id="UP001412067"/>
    </source>
</evidence>
<evidence type="ECO:0000313" key="1">
    <source>
        <dbReference type="EMBL" id="KAK8959707.1"/>
    </source>
</evidence>
<name>A0ABR2M718_9ASPA</name>
<comment type="caution">
    <text evidence="1">The sequence shown here is derived from an EMBL/GenBank/DDBJ whole genome shotgun (WGS) entry which is preliminary data.</text>
</comment>
<protein>
    <recommendedName>
        <fullName evidence="3">Ycf15</fullName>
    </recommendedName>
</protein>
<keyword evidence="2" id="KW-1185">Reference proteome</keyword>
<reference evidence="1 2" key="1">
    <citation type="journal article" date="2022" name="Nat. Plants">
        <title>Genomes of leafy and leafless Platanthera orchids illuminate the evolution of mycoheterotrophy.</title>
        <authorList>
            <person name="Li M.H."/>
            <person name="Liu K.W."/>
            <person name="Li Z."/>
            <person name="Lu H.C."/>
            <person name="Ye Q.L."/>
            <person name="Zhang D."/>
            <person name="Wang J.Y."/>
            <person name="Li Y.F."/>
            <person name="Zhong Z.M."/>
            <person name="Liu X."/>
            <person name="Yu X."/>
            <person name="Liu D.K."/>
            <person name="Tu X.D."/>
            <person name="Liu B."/>
            <person name="Hao Y."/>
            <person name="Liao X.Y."/>
            <person name="Jiang Y.T."/>
            <person name="Sun W.H."/>
            <person name="Chen J."/>
            <person name="Chen Y.Q."/>
            <person name="Ai Y."/>
            <person name="Zhai J.W."/>
            <person name="Wu S.S."/>
            <person name="Zhou Z."/>
            <person name="Hsiao Y.Y."/>
            <person name="Wu W.L."/>
            <person name="Chen Y.Y."/>
            <person name="Lin Y.F."/>
            <person name="Hsu J.L."/>
            <person name="Li C.Y."/>
            <person name="Wang Z.W."/>
            <person name="Zhao X."/>
            <person name="Zhong W.Y."/>
            <person name="Ma X.K."/>
            <person name="Ma L."/>
            <person name="Huang J."/>
            <person name="Chen G.Z."/>
            <person name="Huang M.Z."/>
            <person name="Huang L."/>
            <person name="Peng D.H."/>
            <person name="Luo Y.B."/>
            <person name="Zou S.Q."/>
            <person name="Chen S.P."/>
            <person name="Lan S."/>
            <person name="Tsai W.C."/>
            <person name="Van de Peer Y."/>
            <person name="Liu Z.J."/>
        </authorList>
    </citation>
    <scope>NUCLEOTIDE SEQUENCE [LARGE SCALE GENOMIC DNA]</scope>
    <source>
        <strain evidence="1">Lor288</strain>
    </source>
</reference>
<evidence type="ECO:0008006" key="3">
    <source>
        <dbReference type="Google" id="ProtNLM"/>
    </source>
</evidence>
<gene>
    <name evidence="1" type="ORF">KSP40_PGU003444</name>
</gene>
<proteinExistence type="predicted"/>
<accession>A0ABR2M718</accession>